<dbReference type="GO" id="GO:0052689">
    <property type="term" value="F:carboxylic ester hydrolase activity"/>
    <property type="evidence" value="ECO:0007669"/>
    <property type="project" value="UniProtKB-ARBA"/>
</dbReference>
<name>A0A937VZL0_UNCTE</name>
<accession>A0A937VZL0</accession>
<evidence type="ECO:0000313" key="2">
    <source>
        <dbReference type="EMBL" id="MBM3222774.1"/>
    </source>
</evidence>
<dbReference type="AlphaFoldDB" id="A0A937VZL0"/>
<dbReference type="Proteomes" id="UP000712673">
    <property type="component" value="Unassembled WGS sequence"/>
</dbReference>
<organism evidence="2 3">
    <name type="scientific">Tectimicrobiota bacterium</name>
    <dbReference type="NCBI Taxonomy" id="2528274"/>
    <lineage>
        <taxon>Bacteria</taxon>
        <taxon>Pseudomonadati</taxon>
        <taxon>Nitrospinota/Tectimicrobiota group</taxon>
        <taxon>Candidatus Tectimicrobiota</taxon>
    </lineage>
</organism>
<dbReference type="Gene3D" id="3.40.50.1820">
    <property type="entry name" value="alpha/beta hydrolase"/>
    <property type="match status" value="1"/>
</dbReference>
<gene>
    <name evidence="2" type="ORF">FJZ47_03080</name>
</gene>
<proteinExistence type="predicted"/>
<dbReference type="PANTHER" id="PTHR22946:SF9">
    <property type="entry name" value="POLYKETIDE TRANSFERASE AF380"/>
    <property type="match status" value="1"/>
</dbReference>
<evidence type="ECO:0000313" key="3">
    <source>
        <dbReference type="Proteomes" id="UP000712673"/>
    </source>
</evidence>
<keyword evidence="1 2" id="KW-0378">Hydrolase</keyword>
<dbReference type="PANTHER" id="PTHR22946">
    <property type="entry name" value="DIENELACTONE HYDROLASE DOMAIN-CONTAINING PROTEIN-RELATED"/>
    <property type="match status" value="1"/>
</dbReference>
<comment type="caution">
    <text evidence="2">The sequence shown here is derived from an EMBL/GenBank/DDBJ whole genome shotgun (WGS) entry which is preliminary data.</text>
</comment>
<reference evidence="2" key="1">
    <citation type="submission" date="2019-03" db="EMBL/GenBank/DDBJ databases">
        <title>Lake Tanganyika Metagenome-Assembled Genomes (MAGs).</title>
        <authorList>
            <person name="Tran P."/>
        </authorList>
    </citation>
    <scope>NUCLEOTIDE SEQUENCE</scope>
    <source>
        <strain evidence="2">K_DeepCast_65m_m2_066</strain>
    </source>
</reference>
<protein>
    <submittedName>
        <fullName evidence="2">Alpha/beta hydrolase</fullName>
    </submittedName>
</protein>
<dbReference type="EMBL" id="VGLS01000053">
    <property type="protein sequence ID" value="MBM3222774.1"/>
    <property type="molecule type" value="Genomic_DNA"/>
</dbReference>
<evidence type="ECO:0000256" key="1">
    <source>
        <dbReference type="ARBA" id="ARBA00022801"/>
    </source>
</evidence>
<dbReference type="SUPFAM" id="SSF53474">
    <property type="entry name" value="alpha/beta-Hydrolases"/>
    <property type="match status" value="1"/>
</dbReference>
<dbReference type="InterPro" id="IPR029058">
    <property type="entry name" value="AB_hydrolase_fold"/>
</dbReference>
<sequence>MASIQWSEDAVRVAGVCEQGFTVERNGQHIPGVLWQPAQASGAQPLVLMGHGGSGHKRNERLVMLGQLFAATYGWCAAAIDGPVHGDRGGLTDPTQPAYRQMWQRPGIVQSMIDDWQVTLNALSTLATVDQDRVGYWGVSMGTMFGLPFVASDDRIRVAVLGKAGMSGSSVERSGIDTYFRSFAPRVHIPVLFTMQWDDERFERTGQLALFDALGSKDKRLHAYPGQHVDNGPEAFEVQAAFLQRYLQGC</sequence>
<dbReference type="InterPro" id="IPR050261">
    <property type="entry name" value="FrsA_esterase"/>
</dbReference>